<accession>A0A5B8S0P5</accession>
<dbReference type="KEGG" id="cof:FOZ74_15125"/>
<keyword evidence="2" id="KW-1185">Reference proteome</keyword>
<dbReference type="Proteomes" id="UP000321199">
    <property type="component" value="Chromosome"/>
</dbReference>
<evidence type="ECO:0000313" key="1">
    <source>
        <dbReference type="EMBL" id="QEA14255.1"/>
    </source>
</evidence>
<proteinExistence type="predicted"/>
<dbReference type="RefSeq" id="WP_146913853.1">
    <property type="nucleotide sequence ID" value="NZ_CP042344.1"/>
</dbReference>
<sequence>MEEEQEKGIDPLELSTNERTLWLVSRLQHVEDLLLGMADVQKMLIGLLPDEPARHGLREALTQLALSQPPGTMRTQPAWDALGWLDADGQDDGEAGARSAG</sequence>
<name>A0A5B8S0P5_9BURK</name>
<protein>
    <submittedName>
        <fullName evidence="1">Uncharacterized protein</fullName>
    </submittedName>
</protein>
<reference evidence="1 2" key="1">
    <citation type="submission" date="2019-07" db="EMBL/GenBank/DDBJ databases">
        <title>Complete genome sequence of Comamonas sp. NLF 7-7 isolated from livestock.</title>
        <authorList>
            <person name="Kim D.H."/>
            <person name="Kim J.G."/>
        </authorList>
    </citation>
    <scope>NUCLEOTIDE SEQUENCE [LARGE SCALE GENOMIC DNA]</scope>
    <source>
        <strain evidence="1 2">NLF 7-7</strain>
    </source>
</reference>
<gene>
    <name evidence="1" type="ORF">FOZ74_15125</name>
</gene>
<evidence type="ECO:0000313" key="2">
    <source>
        <dbReference type="Proteomes" id="UP000321199"/>
    </source>
</evidence>
<dbReference type="AlphaFoldDB" id="A0A5B8S0P5"/>
<organism evidence="1 2">
    <name type="scientific">Comamonas flocculans</name>
    <dbReference type="NCBI Taxonomy" id="2597701"/>
    <lineage>
        <taxon>Bacteria</taxon>
        <taxon>Pseudomonadati</taxon>
        <taxon>Pseudomonadota</taxon>
        <taxon>Betaproteobacteria</taxon>
        <taxon>Burkholderiales</taxon>
        <taxon>Comamonadaceae</taxon>
        <taxon>Comamonas</taxon>
    </lineage>
</organism>
<dbReference type="EMBL" id="CP042344">
    <property type="protein sequence ID" value="QEA14255.1"/>
    <property type="molecule type" value="Genomic_DNA"/>
</dbReference>